<gene>
    <name evidence="5" type="ORF">CJU94_36730</name>
</gene>
<evidence type="ECO:0000256" key="1">
    <source>
        <dbReference type="ARBA" id="ARBA00007730"/>
    </source>
</evidence>
<dbReference type="Gene3D" id="2.60.120.330">
    <property type="entry name" value="B-lactam Antibiotic, Isopenicillin N Synthase, Chain"/>
    <property type="match status" value="1"/>
</dbReference>
<evidence type="ECO:0000256" key="2">
    <source>
        <dbReference type="ARBA" id="ARBA00022964"/>
    </source>
</evidence>
<dbReference type="EMBL" id="CP022992">
    <property type="protein sequence ID" value="ASW03740.1"/>
    <property type="molecule type" value="Genomic_DNA"/>
</dbReference>
<keyword evidence="2" id="KW-0223">Dioxygenase</keyword>
<comment type="similarity">
    <text evidence="1">Belongs to the aspartyl/asparaginyl beta-hydroxylase family.</text>
</comment>
<dbReference type="Pfam" id="PF05118">
    <property type="entry name" value="Asp_Arg_Hydrox"/>
    <property type="match status" value="1"/>
</dbReference>
<geneLocation type="plasmid" evidence="5 6">
    <name>pBN2</name>
</geneLocation>
<dbReference type="GO" id="GO:0051213">
    <property type="term" value="F:dioxygenase activity"/>
    <property type="evidence" value="ECO:0007669"/>
    <property type="project" value="UniProtKB-KW"/>
</dbReference>
<sequence>MDEISGKVINSLKQFRDRFSALRPDPDTSRPLEWLDSLCMRSSPKSVHDYQHPRLYYPGLSDTAWHEPDAVPFCQKLARNYRQIREEFMTRSAEASRSAYTQNNAQFITGTEWRAAVLKRWYFNDEETDRYPVTAAVLRDADVAETAMFSVLRPGGKILPHCAPWNTRLTLHLGLSIPPDCEIRVADEVRAWKSGEVLAFDDSFEHEVWNRSSESRAILLVDVWHPDLTPVERAILEPMLKLLDDDYNGSFTVENAMQDIKSSFARLRQSNGRQDLTMGEGLV</sequence>
<accession>A0A248VZB9</accession>
<dbReference type="Proteomes" id="UP000215158">
    <property type="component" value="Plasmid pBN2"/>
</dbReference>
<feature type="domain" description="Aspartyl/asparaginy/proline hydroxylase" evidence="4">
    <location>
        <begin position="79"/>
        <end position="226"/>
    </location>
</feature>
<keyword evidence="6" id="KW-1185">Reference proteome</keyword>
<evidence type="ECO:0000256" key="3">
    <source>
        <dbReference type="ARBA" id="ARBA00023002"/>
    </source>
</evidence>
<evidence type="ECO:0000313" key="6">
    <source>
        <dbReference type="Proteomes" id="UP000215158"/>
    </source>
</evidence>
<dbReference type="AlphaFoldDB" id="A0A248VZB9"/>
<evidence type="ECO:0000313" key="5">
    <source>
        <dbReference type="EMBL" id="ASW03740.1"/>
    </source>
</evidence>
<keyword evidence="5" id="KW-0614">Plasmid</keyword>
<dbReference type="OrthoDB" id="21665at2"/>
<dbReference type="PANTHER" id="PTHR46332:SF5">
    <property type="entry name" value="ASPARTATE BETA-HYDROXYLASE DOMAIN CONTAINING 2"/>
    <property type="match status" value="1"/>
</dbReference>
<dbReference type="PANTHER" id="PTHR46332">
    <property type="entry name" value="ASPARTATE BETA-HYDROXYLASE DOMAIN-CONTAINING PROTEIN 2"/>
    <property type="match status" value="1"/>
</dbReference>
<keyword evidence="3" id="KW-0560">Oxidoreductase</keyword>
<dbReference type="InterPro" id="IPR051821">
    <property type="entry name" value="Asp/Asn_beta-hydroxylase"/>
</dbReference>
<dbReference type="RefSeq" id="WP_095423518.1">
    <property type="nucleotide sequence ID" value="NZ_CP022992.1"/>
</dbReference>
<dbReference type="KEGG" id="parb:CJU94_36730"/>
<name>A0A248VZB9_9BURK</name>
<dbReference type="InterPro" id="IPR007803">
    <property type="entry name" value="Asp/Arg/Pro-Hydrxlase"/>
</dbReference>
<dbReference type="GO" id="GO:0016020">
    <property type="term" value="C:membrane"/>
    <property type="evidence" value="ECO:0007669"/>
    <property type="project" value="TreeGrafter"/>
</dbReference>
<evidence type="ECO:0000259" key="4">
    <source>
        <dbReference type="Pfam" id="PF05118"/>
    </source>
</evidence>
<dbReference type="InterPro" id="IPR027443">
    <property type="entry name" value="IPNS-like_sf"/>
</dbReference>
<dbReference type="SUPFAM" id="SSF51197">
    <property type="entry name" value="Clavaminate synthase-like"/>
    <property type="match status" value="1"/>
</dbReference>
<organism evidence="5 6">
    <name type="scientific">Paraburkholderia aromaticivorans</name>
    <dbReference type="NCBI Taxonomy" id="2026199"/>
    <lineage>
        <taxon>Bacteria</taxon>
        <taxon>Pseudomonadati</taxon>
        <taxon>Pseudomonadota</taxon>
        <taxon>Betaproteobacteria</taxon>
        <taxon>Burkholderiales</taxon>
        <taxon>Burkholderiaceae</taxon>
        <taxon>Paraburkholderia</taxon>
    </lineage>
</organism>
<protein>
    <recommendedName>
        <fullName evidence="4">Aspartyl/asparaginy/proline hydroxylase domain-containing protein</fullName>
    </recommendedName>
</protein>
<reference evidence="5 6" key="1">
    <citation type="submission" date="2017-08" db="EMBL/GenBank/DDBJ databases">
        <title>Identification and genetic characteristics of simultaneous BTEX- and naphthalene-degrading Paraburkholderia sp. BN5 isolated from petroleum-contaminated soil.</title>
        <authorList>
            <person name="Lee Y."/>
            <person name="Jeon C.O."/>
        </authorList>
    </citation>
    <scope>NUCLEOTIDE SEQUENCE [LARGE SCALE GENOMIC DNA]</scope>
    <source>
        <strain evidence="5 6">BN5</strain>
        <plasmid evidence="5 6">pBN2</plasmid>
    </source>
</reference>
<proteinExistence type="inferred from homology"/>